<proteinExistence type="predicted"/>
<organism evidence="2 3">
    <name type="scientific">Trypanosoma conorhini</name>
    <dbReference type="NCBI Taxonomy" id="83891"/>
    <lineage>
        <taxon>Eukaryota</taxon>
        <taxon>Discoba</taxon>
        <taxon>Euglenozoa</taxon>
        <taxon>Kinetoplastea</taxon>
        <taxon>Metakinetoplastina</taxon>
        <taxon>Trypanosomatida</taxon>
        <taxon>Trypanosomatidae</taxon>
        <taxon>Trypanosoma</taxon>
    </lineage>
</organism>
<gene>
    <name evidence="2" type="ORF">Tco025E_03658</name>
</gene>
<dbReference type="Proteomes" id="UP000284403">
    <property type="component" value="Unassembled WGS sequence"/>
</dbReference>
<feature type="region of interest" description="Disordered" evidence="1">
    <location>
        <begin position="53"/>
        <end position="141"/>
    </location>
</feature>
<feature type="region of interest" description="Disordered" evidence="1">
    <location>
        <begin position="484"/>
        <end position="585"/>
    </location>
</feature>
<dbReference type="AlphaFoldDB" id="A0A3R7L468"/>
<keyword evidence="3" id="KW-1185">Reference proteome</keyword>
<feature type="compositionally biased region" description="Basic and acidic residues" evidence="1">
    <location>
        <begin position="561"/>
        <end position="585"/>
    </location>
</feature>
<dbReference type="RefSeq" id="XP_029229307.1">
    <property type="nucleotide sequence ID" value="XM_029370576.1"/>
</dbReference>
<feature type="compositionally biased region" description="Low complexity" evidence="1">
    <location>
        <begin position="351"/>
        <end position="360"/>
    </location>
</feature>
<evidence type="ECO:0000313" key="3">
    <source>
        <dbReference type="Proteomes" id="UP000284403"/>
    </source>
</evidence>
<feature type="compositionally biased region" description="Basic and acidic residues" evidence="1">
    <location>
        <begin position="507"/>
        <end position="522"/>
    </location>
</feature>
<feature type="compositionally biased region" description="Polar residues" evidence="1">
    <location>
        <begin position="653"/>
        <end position="663"/>
    </location>
</feature>
<evidence type="ECO:0000256" key="1">
    <source>
        <dbReference type="SAM" id="MobiDB-lite"/>
    </source>
</evidence>
<reference evidence="2 3" key="1">
    <citation type="journal article" date="2018" name="BMC Genomics">
        <title>Genomic comparison of Trypanosoma conorhini and Trypanosoma rangeli to Trypanosoma cruzi strains of high and low virulence.</title>
        <authorList>
            <person name="Bradwell K.R."/>
            <person name="Koparde V.N."/>
            <person name="Matveyev A.V."/>
            <person name="Serrano M.G."/>
            <person name="Alves J.M."/>
            <person name="Parikh H."/>
            <person name="Huang B."/>
            <person name="Lee V."/>
            <person name="Espinosa-Alvarez O."/>
            <person name="Ortiz P.A."/>
            <person name="Costa-Martins A.G."/>
            <person name="Teixeira M.M."/>
            <person name="Buck G.A."/>
        </authorList>
    </citation>
    <scope>NUCLEOTIDE SEQUENCE [LARGE SCALE GENOMIC DNA]</scope>
    <source>
        <strain evidence="2 3">025E</strain>
    </source>
</reference>
<feature type="region of interest" description="Disordered" evidence="1">
    <location>
        <begin position="313"/>
        <end position="371"/>
    </location>
</feature>
<feature type="compositionally biased region" description="Basic and acidic residues" evidence="1">
    <location>
        <begin position="361"/>
        <end position="371"/>
    </location>
</feature>
<comment type="caution">
    <text evidence="2">The sequence shown here is derived from an EMBL/GenBank/DDBJ whole genome shotgun (WGS) entry which is preliminary data.</text>
</comment>
<evidence type="ECO:0000313" key="2">
    <source>
        <dbReference type="EMBL" id="RNF20750.1"/>
    </source>
</evidence>
<dbReference type="EMBL" id="MKKU01000172">
    <property type="protein sequence ID" value="RNF20750.1"/>
    <property type="molecule type" value="Genomic_DNA"/>
</dbReference>
<dbReference type="GeneID" id="40317269"/>
<sequence>MSLVTNPRSIVIENGDLFDDSSDEEVGVEEGRLLAALREIRGVSLHGVGNTLEAAERGSSQRPAAAAQQRRPRQEQAEAEAPQKQARRPKPRRFDPKALERLNVSTAASRARSQKKYVDQLKEKKAQKKPHAPRAVSPTATRAGLRLYAAAMGCKKRREDRQVEQERLQKECEEKMTFQPQISLFAKQLGNAGCAPLLERLEYTREKFAKNALLRERERMDRAMAGCTFHPTLAATSRKMTAMRRKSEPFNDAGERLFFEGGRRLIRQQLRERILEEAFDNGVIGDFQISNDAAEALALRLWNWQENADRHREAARREHVQGVTRPSPSKFRRVPQTQRGQHRSCNHIRHSSATSSSPPASEHKVPQHLPEDELREIRCRALFSKYASSENSASVHLAEVKRQVRELFPEDSGIVVALAASFSDADEISKTAFVESLMRFEQLNGPQPWGNPKWAHVTSVADEPPLLLSASSSLAPRRVEAAATLPGNLQRSNSAHATPLARKQKAGKKDDVPSSSSSDRRASSLTLGRRSSGGASNGLQSCGPCPRQHERHVTPSTALQEVRRRTAERAASEPGRRSPERHETMLRQRREELLARQRSIPREVSNAHEAQERSWSPGSVEVSSITEEGGSTPSAKRPEEIVAELEALIATPSKRSATASPTRPSKRHGSASHGGEVSSLSTSLRRRAQNVSIPGSTRGVDYSTAKQRHLTRQKILKEVEQVLGAGTVFVAID</sequence>
<feature type="compositionally biased region" description="Low complexity" evidence="1">
    <location>
        <begin position="523"/>
        <end position="534"/>
    </location>
</feature>
<protein>
    <submittedName>
        <fullName evidence="2">Uncharacterized protein</fullName>
    </submittedName>
</protein>
<dbReference type="OrthoDB" id="250349at2759"/>
<feature type="compositionally biased region" description="Polar residues" evidence="1">
    <location>
        <begin position="487"/>
        <end position="496"/>
    </location>
</feature>
<accession>A0A3R7L468</accession>
<feature type="compositionally biased region" description="Basic residues" evidence="1">
    <location>
        <begin position="340"/>
        <end position="350"/>
    </location>
</feature>
<feature type="region of interest" description="Disordered" evidence="1">
    <location>
        <begin position="597"/>
        <end position="708"/>
    </location>
</feature>
<feature type="compositionally biased region" description="Polar residues" evidence="1">
    <location>
        <begin position="613"/>
        <end position="634"/>
    </location>
</feature>
<feature type="compositionally biased region" description="Polar residues" evidence="1">
    <location>
        <begin position="678"/>
        <end position="695"/>
    </location>
</feature>
<name>A0A3R7L468_9TRYP</name>